<dbReference type="Gene3D" id="3.40.50.850">
    <property type="entry name" value="Isochorismatase-like"/>
    <property type="match status" value="1"/>
</dbReference>
<feature type="domain" description="Isochorismatase-like" evidence="2">
    <location>
        <begin position="8"/>
        <end position="180"/>
    </location>
</feature>
<comment type="caution">
    <text evidence="3">The sequence shown here is derived from an EMBL/GenBank/DDBJ whole genome shotgun (WGS) entry which is preliminary data.</text>
</comment>
<keyword evidence="4" id="KW-1185">Reference proteome</keyword>
<protein>
    <recommendedName>
        <fullName evidence="2">Isochorismatase-like domain-containing protein</fullName>
    </recommendedName>
</protein>
<dbReference type="CDD" id="cd00431">
    <property type="entry name" value="cysteine_hydrolases"/>
    <property type="match status" value="1"/>
</dbReference>
<dbReference type="Pfam" id="PF00857">
    <property type="entry name" value="Isochorismatase"/>
    <property type="match status" value="1"/>
</dbReference>
<evidence type="ECO:0000313" key="4">
    <source>
        <dbReference type="Proteomes" id="UP001177140"/>
    </source>
</evidence>
<dbReference type="AlphaFoldDB" id="A0AA41VN64"/>
<dbReference type="SUPFAM" id="SSF52499">
    <property type="entry name" value="Isochorismatase-like hydrolases"/>
    <property type="match status" value="1"/>
</dbReference>
<accession>A0AA41VN64</accession>
<comment type="similarity">
    <text evidence="1">Belongs to the isochorismatase family.</text>
</comment>
<dbReference type="Proteomes" id="UP001177140">
    <property type="component" value="Unassembled WGS sequence"/>
</dbReference>
<organism evidence="3 4">
    <name type="scientific">Papaver nudicaule</name>
    <name type="common">Iceland poppy</name>
    <dbReference type="NCBI Taxonomy" id="74823"/>
    <lineage>
        <taxon>Eukaryota</taxon>
        <taxon>Viridiplantae</taxon>
        <taxon>Streptophyta</taxon>
        <taxon>Embryophyta</taxon>
        <taxon>Tracheophyta</taxon>
        <taxon>Spermatophyta</taxon>
        <taxon>Magnoliopsida</taxon>
        <taxon>Ranunculales</taxon>
        <taxon>Papaveraceae</taxon>
        <taxon>Papaveroideae</taxon>
        <taxon>Papaver</taxon>
    </lineage>
</organism>
<dbReference type="InterPro" id="IPR000868">
    <property type="entry name" value="Isochorismatase-like_dom"/>
</dbReference>
<evidence type="ECO:0000313" key="3">
    <source>
        <dbReference type="EMBL" id="MCL7044224.1"/>
    </source>
</evidence>
<reference evidence="3" key="1">
    <citation type="submission" date="2022-03" db="EMBL/GenBank/DDBJ databases">
        <title>A functionally conserved STORR gene fusion in Papaver species that diverged 16.8 million years ago.</title>
        <authorList>
            <person name="Catania T."/>
        </authorList>
    </citation>
    <scope>NUCLEOTIDE SEQUENCE</scope>
    <source>
        <strain evidence="3">S-191538</strain>
    </source>
</reference>
<evidence type="ECO:0000256" key="1">
    <source>
        <dbReference type="ARBA" id="ARBA00006336"/>
    </source>
</evidence>
<sequence>MIEMWTNTAMIVVDMQKDYVGPGTAPFGQAVLPCVIKAVDIARQHGVLVVWAVREHDRLGRDVELFRRRNYGRKKHGEVVRGTKGAELADGLVITGDDYKLVKTRFSAFHSTNLHSFFQAVGVKNLVVVGVQTPNCIRETVFDAVALDYENITVITDATGAYTPEIHAANILDMKNVGVATPTLKEWCQCDA</sequence>
<name>A0AA41VN64_PAPNU</name>
<evidence type="ECO:0000259" key="2">
    <source>
        <dbReference type="Pfam" id="PF00857"/>
    </source>
</evidence>
<dbReference type="EMBL" id="JAJJMA010255964">
    <property type="protein sequence ID" value="MCL7044224.1"/>
    <property type="molecule type" value="Genomic_DNA"/>
</dbReference>
<dbReference type="InterPro" id="IPR036380">
    <property type="entry name" value="Isochorismatase-like_sf"/>
</dbReference>
<proteinExistence type="inferred from homology"/>
<dbReference type="PANTHER" id="PTHR47044">
    <property type="entry name" value="OS02G0276400 PROTEIN"/>
    <property type="match status" value="1"/>
</dbReference>
<gene>
    <name evidence="3" type="ORF">MKW94_013878</name>
</gene>